<protein>
    <submittedName>
        <fullName evidence="3">Peroxisome biogenesis factor 10</fullName>
    </submittedName>
</protein>
<dbReference type="Proteomes" id="UP000271087">
    <property type="component" value="Unassembled WGS sequence"/>
</dbReference>
<gene>
    <name evidence="1" type="ORF">NOO_LOCUS1916</name>
</gene>
<dbReference type="AlphaFoldDB" id="A0A182E1S5"/>
<dbReference type="OrthoDB" id="5801562at2759"/>
<proteinExistence type="predicted"/>
<name>A0A182E1S5_ONCOC</name>
<evidence type="ECO:0000313" key="2">
    <source>
        <dbReference type="Proteomes" id="UP000271087"/>
    </source>
</evidence>
<dbReference type="EMBL" id="UYRW01000269">
    <property type="protein sequence ID" value="VDK65184.1"/>
    <property type="molecule type" value="Genomic_DNA"/>
</dbReference>
<organism evidence="3">
    <name type="scientific">Onchocerca ochengi</name>
    <name type="common">Filarial nematode worm</name>
    <dbReference type="NCBI Taxonomy" id="42157"/>
    <lineage>
        <taxon>Eukaryota</taxon>
        <taxon>Metazoa</taxon>
        <taxon>Ecdysozoa</taxon>
        <taxon>Nematoda</taxon>
        <taxon>Chromadorea</taxon>
        <taxon>Rhabditida</taxon>
        <taxon>Spirurina</taxon>
        <taxon>Spiruromorpha</taxon>
        <taxon>Filarioidea</taxon>
        <taxon>Onchocercidae</taxon>
        <taxon>Onchocerca</taxon>
    </lineage>
</organism>
<reference evidence="3" key="1">
    <citation type="submission" date="2016-06" db="UniProtKB">
        <authorList>
            <consortium name="WormBaseParasite"/>
        </authorList>
    </citation>
    <scope>IDENTIFICATION</scope>
</reference>
<sequence>MFYGGGYGFTCRFDELLLRISRTIPRITYYITYHVLLKMAQAAVVMKRGLTVMKQVAGQVSHLYAQVVHTMKTNVILRPMYKWWEGRFWLKEESCYLNRGRARLYAYLLLFLLIRSRSAKNKAETQALQAQSKEQIIATALRVSARS</sequence>
<dbReference type="WBParaSite" id="nOo.2.0.1.t01916-RA">
    <property type="protein sequence ID" value="nOo.2.0.1.t01916-RA"/>
    <property type="gene ID" value="nOo.2.0.1.g01916"/>
</dbReference>
<evidence type="ECO:0000313" key="3">
    <source>
        <dbReference type="WBParaSite" id="nOo.2.0.1.t01916-RA"/>
    </source>
</evidence>
<evidence type="ECO:0000313" key="1">
    <source>
        <dbReference type="EMBL" id="VDK65184.1"/>
    </source>
</evidence>
<keyword evidence="2" id="KW-1185">Reference proteome</keyword>
<accession>A0A182E1S5</accession>
<reference evidence="1 2" key="2">
    <citation type="submission" date="2018-08" db="EMBL/GenBank/DDBJ databases">
        <authorList>
            <person name="Laetsch R D."/>
            <person name="Stevens L."/>
            <person name="Kumar S."/>
            <person name="Blaxter L. M."/>
        </authorList>
    </citation>
    <scope>NUCLEOTIDE SEQUENCE [LARGE SCALE GENOMIC DNA]</scope>
</reference>